<evidence type="ECO:0000256" key="2">
    <source>
        <dbReference type="SAM" id="SignalP"/>
    </source>
</evidence>
<name>A0A1L9SP27_9EURO</name>
<proteinExistence type="predicted"/>
<evidence type="ECO:0000256" key="1">
    <source>
        <dbReference type="SAM" id="MobiDB-lite"/>
    </source>
</evidence>
<dbReference type="STRING" id="1073090.A0A1L9SP27"/>
<evidence type="ECO:0008006" key="5">
    <source>
        <dbReference type="Google" id="ProtNLM"/>
    </source>
</evidence>
<feature type="signal peptide" evidence="2">
    <location>
        <begin position="1"/>
        <end position="19"/>
    </location>
</feature>
<dbReference type="PANTHER" id="PTHR36182">
    <property type="entry name" value="PROTEIN, PUTATIVE (AFU_ORTHOLOGUE AFUA_6G10930)-RELATED"/>
    <property type="match status" value="1"/>
</dbReference>
<keyword evidence="2" id="KW-0732">Signal</keyword>
<dbReference type="EMBL" id="KV878338">
    <property type="protein sequence ID" value="OJJ48958.1"/>
    <property type="molecule type" value="Genomic_DNA"/>
</dbReference>
<dbReference type="OrthoDB" id="2342176at2759"/>
<dbReference type="VEuPathDB" id="FungiDB:ASPZODRAFT_60375"/>
<evidence type="ECO:0000313" key="3">
    <source>
        <dbReference type="EMBL" id="OJJ48958.1"/>
    </source>
</evidence>
<evidence type="ECO:0000313" key="4">
    <source>
        <dbReference type="Proteomes" id="UP000184188"/>
    </source>
</evidence>
<dbReference type="Gene3D" id="2.70.50.70">
    <property type="match status" value="1"/>
</dbReference>
<dbReference type="AlphaFoldDB" id="A0A1L9SP27"/>
<dbReference type="Proteomes" id="UP000184188">
    <property type="component" value="Unassembled WGS sequence"/>
</dbReference>
<reference evidence="4" key="1">
    <citation type="journal article" date="2017" name="Genome Biol.">
        <title>Comparative genomics reveals high biological diversity and specific adaptations in the industrially and medically important fungal genus Aspergillus.</title>
        <authorList>
            <person name="de Vries R.P."/>
            <person name="Riley R."/>
            <person name="Wiebenga A."/>
            <person name="Aguilar-Osorio G."/>
            <person name="Amillis S."/>
            <person name="Uchima C.A."/>
            <person name="Anderluh G."/>
            <person name="Asadollahi M."/>
            <person name="Askin M."/>
            <person name="Barry K."/>
            <person name="Battaglia E."/>
            <person name="Bayram O."/>
            <person name="Benocci T."/>
            <person name="Braus-Stromeyer S.A."/>
            <person name="Caldana C."/>
            <person name="Canovas D."/>
            <person name="Cerqueira G.C."/>
            <person name="Chen F."/>
            <person name="Chen W."/>
            <person name="Choi C."/>
            <person name="Clum A."/>
            <person name="Dos Santos R.A."/>
            <person name="Damasio A.R."/>
            <person name="Diallinas G."/>
            <person name="Emri T."/>
            <person name="Fekete E."/>
            <person name="Flipphi M."/>
            <person name="Freyberg S."/>
            <person name="Gallo A."/>
            <person name="Gournas C."/>
            <person name="Habgood R."/>
            <person name="Hainaut M."/>
            <person name="Harispe M.L."/>
            <person name="Henrissat B."/>
            <person name="Hilden K.S."/>
            <person name="Hope R."/>
            <person name="Hossain A."/>
            <person name="Karabika E."/>
            <person name="Karaffa L."/>
            <person name="Karanyi Z."/>
            <person name="Krasevec N."/>
            <person name="Kuo A."/>
            <person name="Kusch H."/>
            <person name="LaButti K."/>
            <person name="Lagendijk E.L."/>
            <person name="Lapidus A."/>
            <person name="Levasseur A."/>
            <person name="Lindquist E."/>
            <person name="Lipzen A."/>
            <person name="Logrieco A.F."/>
            <person name="MacCabe A."/>
            <person name="Maekelae M.R."/>
            <person name="Malavazi I."/>
            <person name="Melin P."/>
            <person name="Meyer V."/>
            <person name="Mielnichuk N."/>
            <person name="Miskei M."/>
            <person name="Molnar A.P."/>
            <person name="Mule G."/>
            <person name="Ngan C.Y."/>
            <person name="Orejas M."/>
            <person name="Orosz E."/>
            <person name="Ouedraogo J.P."/>
            <person name="Overkamp K.M."/>
            <person name="Park H.-S."/>
            <person name="Perrone G."/>
            <person name="Piumi F."/>
            <person name="Punt P.J."/>
            <person name="Ram A.F."/>
            <person name="Ramon A."/>
            <person name="Rauscher S."/>
            <person name="Record E."/>
            <person name="Riano-Pachon D.M."/>
            <person name="Robert V."/>
            <person name="Roehrig J."/>
            <person name="Ruller R."/>
            <person name="Salamov A."/>
            <person name="Salih N.S."/>
            <person name="Samson R.A."/>
            <person name="Sandor E."/>
            <person name="Sanguinetti M."/>
            <person name="Schuetze T."/>
            <person name="Sepcic K."/>
            <person name="Shelest E."/>
            <person name="Sherlock G."/>
            <person name="Sophianopoulou V."/>
            <person name="Squina F.M."/>
            <person name="Sun H."/>
            <person name="Susca A."/>
            <person name="Todd R.B."/>
            <person name="Tsang A."/>
            <person name="Unkles S.E."/>
            <person name="van de Wiele N."/>
            <person name="van Rossen-Uffink D."/>
            <person name="Oliveira J.V."/>
            <person name="Vesth T.C."/>
            <person name="Visser J."/>
            <person name="Yu J.-H."/>
            <person name="Zhou M."/>
            <person name="Andersen M.R."/>
            <person name="Archer D.B."/>
            <person name="Baker S.E."/>
            <person name="Benoit I."/>
            <person name="Brakhage A.A."/>
            <person name="Braus G.H."/>
            <person name="Fischer R."/>
            <person name="Frisvad J.C."/>
            <person name="Goldman G.H."/>
            <person name="Houbraken J."/>
            <person name="Oakley B."/>
            <person name="Pocsi I."/>
            <person name="Scazzocchio C."/>
            <person name="Seiboth B."/>
            <person name="vanKuyk P.A."/>
            <person name="Wortman J."/>
            <person name="Dyer P.S."/>
            <person name="Grigoriev I.V."/>
        </authorList>
    </citation>
    <scope>NUCLEOTIDE SEQUENCE [LARGE SCALE GENOMIC DNA]</scope>
    <source>
        <strain evidence="4">CBS 506.65</strain>
    </source>
</reference>
<sequence>MITPLAAVAAMLAISAVDAHMIMSRPYPYGQSTLNNSPLDADGSDFPCKLRGSTTYEAPSESNDFEIGVSQLLSFIGSATHGGGSCQISLTTDMEPSKSSSWSVIKSFEGGCPANVDGNLSGGAETPDPYTFNFTIPAGISPGNYTLAWTWFNRIGNREMYMNCAPITVYSGSSSSASPSKRAVSNTAKKADTVEKRTTYPTMFVANINGCTTTEGYDIRFPDPGDVVEFDGEPSNLQASGAAACTGVSTPWGGSSATAASGASSSTAAAVAPAAVTSAVGGGGTEIAVTSSVATAASEPTSTSAAWEEPSSVPSQTAAVITSASTPTSSSSASSSSSSSTSSGVLTGSCSTEGEWNCIEGTSFQRCASGEWSAVEEMAAGTECTTGQSDELSVSAVAVASAAVKARSTPRFLHRRRESHGHRS</sequence>
<keyword evidence="4" id="KW-1185">Reference proteome</keyword>
<feature type="region of interest" description="Disordered" evidence="1">
    <location>
        <begin position="300"/>
        <end position="346"/>
    </location>
</feature>
<dbReference type="GeneID" id="34615377"/>
<feature type="chain" id="PRO_5009887559" description="Chitin-binding type-4 domain-containing protein" evidence="2">
    <location>
        <begin position="20"/>
        <end position="424"/>
    </location>
</feature>
<feature type="compositionally biased region" description="Low complexity" evidence="1">
    <location>
        <begin position="322"/>
        <end position="346"/>
    </location>
</feature>
<organism evidence="3 4">
    <name type="scientific">Penicilliopsis zonata CBS 506.65</name>
    <dbReference type="NCBI Taxonomy" id="1073090"/>
    <lineage>
        <taxon>Eukaryota</taxon>
        <taxon>Fungi</taxon>
        <taxon>Dikarya</taxon>
        <taxon>Ascomycota</taxon>
        <taxon>Pezizomycotina</taxon>
        <taxon>Eurotiomycetes</taxon>
        <taxon>Eurotiomycetidae</taxon>
        <taxon>Eurotiales</taxon>
        <taxon>Aspergillaceae</taxon>
        <taxon>Penicilliopsis</taxon>
    </lineage>
</organism>
<dbReference type="RefSeq" id="XP_022583468.1">
    <property type="nucleotide sequence ID" value="XM_022728913.1"/>
</dbReference>
<dbReference type="PANTHER" id="PTHR36182:SF2">
    <property type="entry name" value="LYTIC POLYSACCHARIDE MONOOXYGENASE"/>
    <property type="match status" value="1"/>
</dbReference>
<gene>
    <name evidence="3" type="ORF">ASPZODRAFT_60375</name>
</gene>
<protein>
    <recommendedName>
        <fullName evidence="5">Chitin-binding type-4 domain-containing protein</fullName>
    </recommendedName>
</protein>
<accession>A0A1L9SP27</accession>